<keyword evidence="3" id="KW-1185">Reference proteome</keyword>
<gene>
    <name evidence="2" type="ORF">OMP38_12025</name>
</gene>
<reference evidence="2 3" key="1">
    <citation type="submission" date="2022-10" db="EMBL/GenBank/DDBJ databases">
        <title>Comparative genomic analysis of Cohnella hashimotonis sp. nov., isolated from the International Space Station.</title>
        <authorList>
            <person name="Simpson A."/>
            <person name="Venkateswaran K."/>
        </authorList>
    </citation>
    <scope>NUCLEOTIDE SEQUENCE [LARGE SCALE GENOMIC DNA]</scope>
    <source>
        <strain evidence="2 3">DSM 18997</strain>
    </source>
</reference>
<dbReference type="Proteomes" id="UP001153387">
    <property type="component" value="Unassembled WGS sequence"/>
</dbReference>
<protein>
    <submittedName>
        <fullName evidence="2">Glycoside hydrolase family 127 protein</fullName>
    </submittedName>
</protein>
<feature type="domain" description="Non-reducing end beta-L-arabinofuranosidase-like GH127 middle" evidence="1">
    <location>
        <begin position="19"/>
        <end position="91"/>
    </location>
</feature>
<dbReference type="RefSeq" id="WP_277565391.1">
    <property type="nucleotide sequence ID" value="NZ_JAPDHZ010000003.1"/>
</dbReference>
<dbReference type="PANTHER" id="PTHR31151">
    <property type="entry name" value="PROLINE-TRNA LIGASE (DUF1680)"/>
    <property type="match status" value="1"/>
</dbReference>
<evidence type="ECO:0000313" key="2">
    <source>
        <dbReference type="EMBL" id="MDG0791514.1"/>
    </source>
</evidence>
<dbReference type="InterPro" id="IPR049046">
    <property type="entry name" value="Beta-AFase-like_GH127_middle"/>
</dbReference>
<sequence>MNSSITAGIQGINEMTAIHENMPSYRKHDIAVHTSAPKEFAIHCRIPEWIMSEAKIYVNGSLQENTAESGRFYAIRRTWMDGDQVSVILPIGIRFVPLPDDGSIGAFRYGPEVLAGIGETERILHAEKDDIASEVEMENEREWGSWRFFFKTVNQDPAIPMRRIRDIGYEPFQIYFKVKGRSTANHS</sequence>
<name>A0A9X4KHB3_9BACL</name>
<dbReference type="GO" id="GO:0016787">
    <property type="term" value="F:hydrolase activity"/>
    <property type="evidence" value="ECO:0007669"/>
    <property type="project" value="UniProtKB-KW"/>
</dbReference>
<dbReference type="Pfam" id="PF20736">
    <property type="entry name" value="Glyco_hydro127M"/>
    <property type="match status" value="1"/>
</dbReference>
<accession>A0A9X4KHB3</accession>
<proteinExistence type="predicted"/>
<evidence type="ECO:0000313" key="3">
    <source>
        <dbReference type="Proteomes" id="UP001153387"/>
    </source>
</evidence>
<keyword evidence="2" id="KW-0378">Hydrolase</keyword>
<comment type="caution">
    <text evidence="2">The sequence shown here is derived from an EMBL/GenBank/DDBJ whole genome shotgun (WGS) entry which is preliminary data.</text>
</comment>
<dbReference type="EMBL" id="JAPDHZ010000003">
    <property type="protein sequence ID" value="MDG0791514.1"/>
    <property type="molecule type" value="Genomic_DNA"/>
</dbReference>
<evidence type="ECO:0000259" key="1">
    <source>
        <dbReference type="Pfam" id="PF20736"/>
    </source>
</evidence>
<dbReference type="AlphaFoldDB" id="A0A9X4KHB3"/>
<organism evidence="2 3">
    <name type="scientific">Cohnella ginsengisoli</name>
    <dbReference type="NCBI Taxonomy" id="425004"/>
    <lineage>
        <taxon>Bacteria</taxon>
        <taxon>Bacillati</taxon>
        <taxon>Bacillota</taxon>
        <taxon>Bacilli</taxon>
        <taxon>Bacillales</taxon>
        <taxon>Paenibacillaceae</taxon>
        <taxon>Cohnella</taxon>
    </lineage>
</organism>
<dbReference type="PANTHER" id="PTHR31151:SF0">
    <property type="entry name" value="PROLINE-TRNA LIGASE (DUF1680)"/>
    <property type="match status" value="1"/>
</dbReference>